<reference evidence="2" key="3">
    <citation type="journal article" date="2017" name="Nature">
        <title>Genome sequence of the progenitor of the wheat D genome Aegilops tauschii.</title>
        <authorList>
            <person name="Luo M.C."/>
            <person name="Gu Y.Q."/>
            <person name="Puiu D."/>
            <person name="Wang H."/>
            <person name="Twardziok S.O."/>
            <person name="Deal K.R."/>
            <person name="Huo N."/>
            <person name="Zhu T."/>
            <person name="Wang L."/>
            <person name="Wang Y."/>
            <person name="McGuire P.E."/>
            <person name="Liu S."/>
            <person name="Long H."/>
            <person name="Ramasamy R.K."/>
            <person name="Rodriguez J.C."/>
            <person name="Van S.L."/>
            <person name="Yuan L."/>
            <person name="Wang Z."/>
            <person name="Xia Z."/>
            <person name="Xiao L."/>
            <person name="Anderson O.D."/>
            <person name="Ouyang S."/>
            <person name="Liang Y."/>
            <person name="Zimin A.V."/>
            <person name="Pertea G."/>
            <person name="Qi P."/>
            <person name="Bennetzen J.L."/>
            <person name="Dai X."/>
            <person name="Dawson M.W."/>
            <person name="Muller H.G."/>
            <person name="Kugler K."/>
            <person name="Rivarola-Duarte L."/>
            <person name="Spannagl M."/>
            <person name="Mayer K.F.X."/>
            <person name="Lu F.H."/>
            <person name="Bevan M.W."/>
            <person name="Leroy P."/>
            <person name="Li P."/>
            <person name="You F.M."/>
            <person name="Sun Q."/>
            <person name="Liu Z."/>
            <person name="Lyons E."/>
            <person name="Wicker T."/>
            <person name="Salzberg S.L."/>
            <person name="Devos K.M."/>
            <person name="Dvorak J."/>
        </authorList>
    </citation>
    <scope>NUCLEOTIDE SEQUENCE [LARGE SCALE GENOMIC DNA]</scope>
    <source>
        <strain evidence="2">cv. AL8/78</strain>
    </source>
</reference>
<reference evidence="3" key="1">
    <citation type="journal article" date="2014" name="Science">
        <title>Ancient hybridizations among the ancestral genomes of bread wheat.</title>
        <authorList>
            <consortium name="International Wheat Genome Sequencing Consortium,"/>
            <person name="Marcussen T."/>
            <person name="Sandve S.R."/>
            <person name="Heier L."/>
            <person name="Spannagl M."/>
            <person name="Pfeifer M."/>
            <person name="Jakobsen K.S."/>
            <person name="Wulff B.B."/>
            <person name="Steuernagel B."/>
            <person name="Mayer K.F."/>
            <person name="Olsen O.A."/>
        </authorList>
    </citation>
    <scope>NUCLEOTIDE SEQUENCE [LARGE SCALE GENOMIC DNA]</scope>
    <source>
        <strain evidence="3">cv. AL8/78</strain>
    </source>
</reference>
<name>A0A452Y6A6_AEGTS</name>
<reference evidence="2" key="5">
    <citation type="journal article" date="2021" name="G3 (Bethesda)">
        <title>Aegilops tauschii genome assembly Aet v5.0 features greater sequence contiguity and improved annotation.</title>
        <authorList>
            <person name="Wang L."/>
            <person name="Zhu T."/>
            <person name="Rodriguez J.C."/>
            <person name="Deal K.R."/>
            <person name="Dubcovsky J."/>
            <person name="McGuire P.E."/>
            <person name="Lux T."/>
            <person name="Spannagl M."/>
            <person name="Mayer K.F.X."/>
            <person name="Baldrich P."/>
            <person name="Meyers B.C."/>
            <person name="Huo N."/>
            <person name="Gu Y.Q."/>
            <person name="Zhou H."/>
            <person name="Devos K.M."/>
            <person name="Bennetzen J.L."/>
            <person name="Unver T."/>
            <person name="Budak H."/>
            <person name="Gulick P.J."/>
            <person name="Galiba G."/>
            <person name="Kalapos B."/>
            <person name="Nelson D.R."/>
            <person name="Li P."/>
            <person name="You F.M."/>
            <person name="Luo M.C."/>
            <person name="Dvorak J."/>
        </authorList>
    </citation>
    <scope>NUCLEOTIDE SEQUENCE [LARGE SCALE GENOMIC DNA]</scope>
    <source>
        <strain evidence="2">cv. AL8/78</strain>
    </source>
</reference>
<keyword evidence="3" id="KW-1185">Reference proteome</keyword>
<organism evidence="2 3">
    <name type="scientific">Aegilops tauschii subsp. strangulata</name>
    <name type="common">Goatgrass</name>
    <dbReference type="NCBI Taxonomy" id="200361"/>
    <lineage>
        <taxon>Eukaryota</taxon>
        <taxon>Viridiplantae</taxon>
        <taxon>Streptophyta</taxon>
        <taxon>Embryophyta</taxon>
        <taxon>Tracheophyta</taxon>
        <taxon>Spermatophyta</taxon>
        <taxon>Magnoliopsida</taxon>
        <taxon>Liliopsida</taxon>
        <taxon>Poales</taxon>
        <taxon>Poaceae</taxon>
        <taxon>BOP clade</taxon>
        <taxon>Pooideae</taxon>
        <taxon>Triticodae</taxon>
        <taxon>Triticeae</taxon>
        <taxon>Triticinae</taxon>
        <taxon>Aegilops</taxon>
    </lineage>
</organism>
<evidence type="ECO:0000313" key="2">
    <source>
        <dbReference type="EnsemblPlants" id="AET1Gv20308100.45"/>
    </source>
</evidence>
<evidence type="ECO:0000313" key="3">
    <source>
        <dbReference type="Proteomes" id="UP000015105"/>
    </source>
</evidence>
<sequence>MATELAADDPPVVHLRATGEALATDMADEHRAGGEGRGMTTVYDLCTTDKRPSRTVPTVDDLCAANKPTPRVVPTVPEFPVAEELPNPVSSTPPPPSLQPA</sequence>
<accession>A0A452Y6A6</accession>
<evidence type="ECO:0000256" key="1">
    <source>
        <dbReference type="SAM" id="MobiDB-lite"/>
    </source>
</evidence>
<reference evidence="3" key="2">
    <citation type="journal article" date="2017" name="Nat. Plants">
        <title>The Aegilops tauschii genome reveals multiple impacts of transposons.</title>
        <authorList>
            <person name="Zhao G."/>
            <person name="Zou C."/>
            <person name="Li K."/>
            <person name="Wang K."/>
            <person name="Li T."/>
            <person name="Gao L."/>
            <person name="Zhang X."/>
            <person name="Wang H."/>
            <person name="Yang Z."/>
            <person name="Liu X."/>
            <person name="Jiang W."/>
            <person name="Mao L."/>
            <person name="Kong X."/>
            <person name="Jiao Y."/>
            <person name="Jia J."/>
        </authorList>
    </citation>
    <scope>NUCLEOTIDE SEQUENCE [LARGE SCALE GENOMIC DNA]</scope>
    <source>
        <strain evidence="3">cv. AL8/78</strain>
    </source>
</reference>
<dbReference type="Proteomes" id="UP000015105">
    <property type="component" value="Chromosome 1D"/>
</dbReference>
<feature type="region of interest" description="Disordered" evidence="1">
    <location>
        <begin position="68"/>
        <end position="101"/>
    </location>
</feature>
<reference evidence="2" key="4">
    <citation type="submission" date="2019-03" db="UniProtKB">
        <authorList>
            <consortium name="EnsemblPlants"/>
        </authorList>
    </citation>
    <scope>IDENTIFICATION</scope>
</reference>
<dbReference type="EnsemblPlants" id="AET1Gv20308100.45">
    <property type="protein sequence ID" value="AET1Gv20308100.45"/>
    <property type="gene ID" value="AET1Gv20308100"/>
</dbReference>
<dbReference type="AlphaFoldDB" id="A0A452Y6A6"/>
<feature type="compositionally biased region" description="Pro residues" evidence="1">
    <location>
        <begin position="91"/>
        <end position="101"/>
    </location>
</feature>
<dbReference type="Gramene" id="AET1Gv20308100.45">
    <property type="protein sequence ID" value="AET1Gv20308100.45"/>
    <property type="gene ID" value="AET1Gv20308100"/>
</dbReference>
<proteinExistence type="predicted"/>
<protein>
    <submittedName>
        <fullName evidence="2">Uncharacterized protein</fullName>
    </submittedName>
</protein>